<evidence type="ECO:0008006" key="4">
    <source>
        <dbReference type="Google" id="ProtNLM"/>
    </source>
</evidence>
<feature type="transmembrane region" description="Helical" evidence="1">
    <location>
        <begin position="15"/>
        <end position="37"/>
    </location>
</feature>
<name>C8XDH1_NAKMY</name>
<keyword evidence="1" id="KW-0812">Transmembrane</keyword>
<keyword evidence="3" id="KW-1185">Reference proteome</keyword>
<dbReference type="eggNOG" id="ENOG5033M7M">
    <property type="taxonomic scope" value="Bacteria"/>
</dbReference>
<reference evidence="3" key="1">
    <citation type="submission" date="2009-09" db="EMBL/GenBank/DDBJ databases">
        <title>The complete genome of Nakamurella multipartita DSM 44233.</title>
        <authorList>
            <consortium name="US DOE Joint Genome Institute (JGI-PGF)"/>
            <person name="Lucas S."/>
            <person name="Copeland A."/>
            <person name="Lapidus A."/>
            <person name="Glavina del Rio T."/>
            <person name="Dalin E."/>
            <person name="Tice H."/>
            <person name="Bruce D."/>
            <person name="Goodwin L."/>
            <person name="Pitluck S."/>
            <person name="Kyrpides N."/>
            <person name="Mavromatis K."/>
            <person name="Ivanova N."/>
            <person name="Ovchinnikova G."/>
            <person name="Sims D."/>
            <person name="Meincke L."/>
            <person name="Brettin T."/>
            <person name="Detter J.C."/>
            <person name="Han C."/>
            <person name="Larimer F."/>
            <person name="Land M."/>
            <person name="Hauser L."/>
            <person name="Markowitz V."/>
            <person name="Cheng J.-F."/>
            <person name="Hugenholtz P."/>
            <person name="Woyke T."/>
            <person name="Wu D."/>
            <person name="Klenk H.-P."/>
            <person name="Eisen J.A."/>
        </authorList>
    </citation>
    <scope>NUCLEOTIDE SEQUENCE [LARGE SCALE GENOMIC DNA]</scope>
    <source>
        <strain evidence="3">ATCC 700099 / DSM 44233 / CIP 104796 / JCM 9543 / NBRC 105858 / Y-104</strain>
    </source>
</reference>
<accession>C8XDH1</accession>
<dbReference type="STRING" id="479431.Namu_1230"/>
<gene>
    <name evidence="2" type="ordered locus">Namu_1230</name>
</gene>
<keyword evidence="1" id="KW-0472">Membrane</keyword>
<dbReference type="HOGENOM" id="CLU_747687_0_0_11"/>
<dbReference type="Proteomes" id="UP000002218">
    <property type="component" value="Chromosome"/>
</dbReference>
<evidence type="ECO:0000256" key="1">
    <source>
        <dbReference type="SAM" id="Phobius"/>
    </source>
</evidence>
<dbReference type="AlphaFoldDB" id="C8XDH1"/>
<protein>
    <recommendedName>
        <fullName evidence="4">SMODS-associated and fused to various effectors domain-containing protein</fullName>
    </recommendedName>
</protein>
<proteinExistence type="predicted"/>
<dbReference type="EMBL" id="CP001737">
    <property type="protein sequence ID" value="ACV77635.1"/>
    <property type="molecule type" value="Genomic_DNA"/>
</dbReference>
<reference evidence="2 3" key="2">
    <citation type="journal article" date="2010" name="Stand. Genomic Sci.">
        <title>Complete genome sequence of Nakamurella multipartita type strain (Y-104).</title>
        <authorList>
            <person name="Tice H."/>
            <person name="Mayilraj S."/>
            <person name="Sims D."/>
            <person name="Lapidus A."/>
            <person name="Nolan M."/>
            <person name="Lucas S."/>
            <person name="Glavina Del Rio T."/>
            <person name="Copeland A."/>
            <person name="Cheng J.F."/>
            <person name="Meincke L."/>
            <person name="Bruce D."/>
            <person name="Goodwin L."/>
            <person name="Pitluck S."/>
            <person name="Ivanova N."/>
            <person name="Mavromatis K."/>
            <person name="Ovchinnikova G."/>
            <person name="Pati A."/>
            <person name="Chen A."/>
            <person name="Palaniappan K."/>
            <person name="Land M."/>
            <person name="Hauser L."/>
            <person name="Chang Y.J."/>
            <person name="Jeffries C.D."/>
            <person name="Detter J.C."/>
            <person name="Brettin T."/>
            <person name="Rohde M."/>
            <person name="Goker M."/>
            <person name="Bristow J."/>
            <person name="Eisen J.A."/>
            <person name="Markowitz V."/>
            <person name="Hugenholtz P."/>
            <person name="Kyrpides N.C."/>
            <person name="Klenk H.P."/>
            <person name="Chen F."/>
        </authorList>
    </citation>
    <scope>NUCLEOTIDE SEQUENCE [LARGE SCALE GENOMIC DNA]</scope>
    <source>
        <strain evidence="3">ATCC 700099 / DSM 44233 / CIP 104796 / JCM 9543 / NBRC 105858 / Y-104</strain>
    </source>
</reference>
<dbReference type="KEGG" id="nml:Namu_1230"/>
<dbReference type="InParanoid" id="C8XDH1"/>
<dbReference type="RefSeq" id="WP_015746547.1">
    <property type="nucleotide sequence ID" value="NC_013235.1"/>
</dbReference>
<sequence>MAGNRVVRSLTRLPTWIGAPATAITGVLSTAVAGLVIEDILPNQDGVGPVDLGHSTGWRWLALAISLTLFSALVYSGSWRRRRLGSLFYLRVLPHGQPDWISDLAQQKGLARPLFRSLLRRYDCGAGLAGDIVEVVDEYTDRVVELVHQDDPATTTTIAPNLSLPVAIALGYNWLIPPQVRLMDIDRRRSTIEQDLEFTVAELVAAGPQASTPPRVQIIDRDDPLGRAGLLWLEVVLADQGGPGMSSVPAGFSVPARHRAVGVPAGNGRFGPVVAGSTEYTASSLAAFVARQIVDSVAQGHTVVLVARLPKTVALGVGRLLQEAARQPGGPRNLWNHFCPLVYLQGDARPYRYLRVRPEQPDPAQLLASS</sequence>
<keyword evidence="1" id="KW-1133">Transmembrane helix</keyword>
<evidence type="ECO:0000313" key="3">
    <source>
        <dbReference type="Proteomes" id="UP000002218"/>
    </source>
</evidence>
<organism evidence="2 3">
    <name type="scientific">Nakamurella multipartita (strain ATCC 700099 / DSM 44233 / CIP 104796 / JCM 9543 / NBRC 105858 / Y-104)</name>
    <name type="common">Microsphaera multipartita</name>
    <dbReference type="NCBI Taxonomy" id="479431"/>
    <lineage>
        <taxon>Bacteria</taxon>
        <taxon>Bacillati</taxon>
        <taxon>Actinomycetota</taxon>
        <taxon>Actinomycetes</taxon>
        <taxon>Nakamurellales</taxon>
        <taxon>Nakamurellaceae</taxon>
        <taxon>Nakamurella</taxon>
    </lineage>
</organism>
<evidence type="ECO:0000313" key="2">
    <source>
        <dbReference type="EMBL" id="ACV77635.1"/>
    </source>
</evidence>
<feature type="transmembrane region" description="Helical" evidence="1">
    <location>
        <begin position="57"/>
        <end position="75"/>
    </location>
</feature>